<evidence type="ECO:0000256" key="3">
    <source>
        <dbReference type="ARBA" id="ARBA00022692"/>
    </source>
</evidence>
<comment type="subcellular location">
    <subcellularLocation>
        <location evidence="1">Membrane</location>
        <topology evidence="1">Multi-pass membrane protein</topology>
    </subcellularLocation>
</comment>
<comment type="similarity">
    <text evidence="2">Belongs to the nucleobase:cation symporter-2 (NCS2) (TC 2.A.40) family.</text>
</comment>
<keyword evidence="4 6" id="KW-1133">Transmembrane helix</keyword>
<feature type="transmembrane region" description="Helical" evidence="6">
    <location>
        <begin position="146"/>
        <end position="167"/>
    </location>
</feature>
<feature type="transmembrane region" description="Helical" evidence="6">
    <location>
        <begin position="298"/>
        <end position="319"/>
    </location>
</feature>
<evidence type="ECO:0000256" key="5">
    <source>
        <dbReference type="ARBA" id="ARBA00023136"/>
    </source>
</evidence>
<keyword evidence="8" id="KW-1185">Reference proteome</keyword>
<proteinExistence type="inferred from homology"/>
<gene>
    <name evidence="7" type="ORF">TIFTF001_007198</name>
</gene>
<feature type="transmembrane region" description="Helical" evidence="6">
    <location>
        <begin position="232"/>
        <end position="255"/>
    </location>
</feature>
<dbReference type="InterPro" id="IPR006043">
    <property type="entry name" value="NCS2"/>
</dbReference>
<organism evidence="7 8">
    <name type="scientific">Ficus carica</name>
    <name type="common">Common fig</name>
    <dbReference type="NCBI Taxonomy" id="3494"/>
    <lineage>
        <taxon>Eukaryota</taxon>
        <taxon>Viridiplantae</taxon>
        <taxon>Streptophyta</taxon>
        <taxon>Embryophyta</taxon>
        <taxon>Tracheophyta</taxon>
        <taxon>Spermatophyta</taxon>
        <taxon>Magnoliopsida</taxon>
        <taxon>eudicotyledons</taxon>
        <taxon>Gunneridae</taxon>
        <taxon>Pentapetalae</taxon>
        <taxon>rosids</taxon>
        <taxon>fabids</taxon>
        <taxon>Rosales</taxon>
        <taxon>Moraceae</taxon>
        <taxon>Ficeae</taxon>
        <taxon>Ficus</taxon>
    </lineage>
</organism>
<feature type="transmembrane region" description="Helical" evidence="6">
    <location>
        <begin position="69"/>
        <end position="94"/>
    </location>
</feature>
<evidence type="ECO:0000256" key="1">
    <source>
        <dbReference type="ARBA" id="ARBA00004141"/>
    </source>
</evidence>
<dbReference type="EMBL" id="BTGU01000007">
    <property type="protein sequence ID" value="GMN37919.1"/>
    <property type="molecule type" value="Genomic_DNA"/>
</dbReference>
<dbReference type="GO" id="GO:0016020">
    <property type="term" value="C:membrane"/>
    <property type="evidence" value="ECO:0007669"/>
    <property type="project" value="UniProtKB-SubCell"/>
</dbReference>
<evidence type="ECO:0000313" key="8">
    <source>
        <dbReference type="Proteomes" id="UP001187192"/>
    </source>
</evidence>
<dbReference type="Proteomes" id="UP001187192">
    <property type="component" value="Unassembled WGS sequence"/>
</dbReference>
<feature type="transmembrane region" description="Helical" evidence="6">
    <location>
        <begin position="106"/>
        <end position="125"/>
    </location>
</feature>
<accession>A0AA87ZJ12</accession>
<dbReference type="AlphaFoldDB" id="A0AA87ZJ12"/>
<feature type="transmembrane region" description="Helical" evidence="6">
    <location>
        <begin position="405"/>
        <end position="425"/>
    </location>
</feature>
<evidence type="ECO:0000256" key="2">
    <source>
        <dbReference type="ARBA" id="ARBA00008821"/>
    </source>
</evidence>
<dbReference type="Pfam" id="PF00860">
    <property type="entry name" value="Xan_ur_permease"/>
    <property type="match status" value="1"/>
</dbReference>
<name>A0AA87ZJ12_FICCA</name>
<evidence type="ECO:0000256" key="6">
    <source>
        <dbReference type="SAM" id="Phobius"/>
    </source>
</evidence>
<evidence type="ECO:0000256" key="4">
    <source>
        <dbReference type="ARBA" id="ARBA00022989"/>
    </source>
</evidence>
<keyword evidence="3 6" id="KW-0812">Transmembrane</keyword>
<keyword evidence="5 6" id="KW-0472">Membrane</keyword>
<feature type="transmembrane region" description="Helical" evidence="6">
    <location>
        <begin position="339"/>
        <end position="367"/>
    </location>
</feature>
<evidence type="ECO:0000313" key="7">
    <source>
        <dbReference type="EMBL" id="GMN37919.1"/>
    </source>
</evidence>
<comment type="caution">
    <text evidence="7">The sequence shown here is derived from an EMBL/GenBank/DDBJ whole genome shotgun (WGS) entry which is preliminary data.</text>
</comment>
<protein>
    <submittedName>
        <fullName evidence="7">Uncharacterized protein</fullName>
    </submittedName>
</protein>
<feature type="transmembrane region" description="Helical" evidence="6">
    <location>
        <begin position="437"/>
        <end position="454"/>
    </location>
</feature>
<feature type="transmembrane region" description="Helical" evidence="6">
    <location>
        <begin position="201"/>
        <end position="220"/>
    </location>
</feature>
<sequence length="543" mass="59360">MSAGSSKVDEFQPHPAKEQLPGFSLSMPHSVSIPDSVFHFLVESDGVVLISSPSRAHYSFSGKVSLPEAILLGFQHFVVMLGTTVFISSLLVPLMGGGNTWVGSRLPVVMGGSYAFIIPVIAVTHHRRFFRYEFDPHQRFKQTMQAVQGALIAASAVQILLGFIGFVRIFARFLSPLGAIPLVILTGLGLYALGFPNLARCIELGLPTLFIVVFLSQYVPNMLRSKRRVYDRYAVLVAVALVWGFAEILTAAGAYKNKSPLTQISCRTDRSGLISAAPWIRVPYPFQWGGPTFNAGDAFAMAASAFVALVESVGVFIAASRYSSATFPPPSVLTRGVGWLGIATFLNGIFGAGTGSTASVPIGINACWKQESNSDRSRIYAFLLCIGYDIDGKFGAFLASIPLPIFGALYCVLFAFVASAGLNFLQFCNLNSFRTKFILGFSLFMGLSVPQYFYEYLLISGHGPVNTGSTAFNNAMQVLFSSAATVAIMVAFFLDSTHSRGDSLTPLDSGRQWWRRFRYFHTDTRSAEFYSLPYNMNRFFPSF</sequence>
<dbReference type="GO" id="GO:0022857">
    <property type="term" value="F:transmembrane transporter activity"/>
    <property type="evidence" value="ECO:0007669"/>
    <property type="project" value="InterPro"/>
</dbReference>
<dbReference type="PANTHER" id="PTHR11119">
    <property type="entry name" value="XANTHINE-URACIL / VITAMIN C PERMEASE FAMILY MEMBER"/>
    <property type="match status" value="1"/>
</dbReference>
<feature type="transmembrane region" description="Helical" evidence="6">
    <location>
        <begin position="173"/>
        <end position="194"/>
    </location>
</feature>
<reference evidence="7" key="1">
    <citation type="submission" date="2023-07" db="EMBL/GenBank/DDBJ databases">
        <title>draft genome sequence of fig (Ficus carica).</title>
        <authorList>
            <person name="Takahashi T."/>
            <person name="Nishimura K."/>
        </authorList>
    </citation>
    <scope>NUCLEOTIDE SEQUENCE</scope>
</reference>
<feature type="transmembrane region" description="Helical" evidence="6">
    <location>
        <begin position="474"/>
        <end position="494"/>
    </location>
</feature>